<dbReference type="PROSITE" id="PS51677">
    <property type="entry name" value="NODB"/>
    <property type="match status" value="1"/>
</dbReference>
<dbReference type="CDD" id="cd10917">
    <property type="entry name" value="CE4_NodB_like_6s_7s"/>
    <property type="match status" value="1"/>
</dbReference>
<evidence type="ECO:0000313" key="4">
    <source>
        <dbReference type="EMBL" id="MDH5162994.1"/>
    </source>
</evidence>
<dbReference type="EMBL" id="JAROYP010000012">
    <property type="protein sequence ID" value="MDH5162994.1"/>
    <property type="molecule type" value="Genomic_DNA"/>
</dbReference>
<dbReference type="PANTHER" id="PTHR10587:SF133">
    <property type="entry name" value="CHITIN DEACETYLASE 1-RELATED"/>
    <property type="match status" value="1"/>
</dbReference>
<protein>
    <submittedName>
        <fullName evidence="4">Polysaccharide deacetylase family protein</fullName>
    </submittedName>
</protein>
<proteinExistence type="predicted"/>
<keyword evidence="2" id="KW-0378">Hydrolase</keyword>
<evidence type="ECO:0000256" key="1">
    <source>
        <dbReference type="ARBA" id="ARBA00022723"/>
    </source>
</evidence>
<dbReference type="GO" id="GO:0016020">
    <property type="term" value="C:membrane"/>
    <property type="evidence" value="ECO:0007669"/>
    <property type="project" value="TreeGrafter"/>
</dbReference>
<dbReference type="Pfam" id="PF01522">
    <property type="entry name" value="Polysacc_deac_1"/>
    <property type="match status" value="1"/>
</dbReference>
<dbReference type="InterPro" id="IPR002509">
    <property type="entry name" value="NODB_dom"/>
</dbReference>
<sequence length="260" mass="29761">MKYSLLSIFVLFQFLMVPFSDPTYVKAKTTFVHELSAEPKKDPLSLSELNNKYQNTFFLYGSKTKREIALTFDDAPDNIFTPQILDILKQKGVKATFFVVGYRIEEHPDIFKRIIREGHALGNHSYNHANFSKLSDTEFRNQIIKTDTIIKQYTGYTPRMIRPPYGNITEEQLQWLKLHNKKIVNWNVDSLDWKGLDEDQVASNVLLHVKPGAIILQHSGTGTGGDLSGTVKSLPKIIDELNKEKYHLVTIPKLLNIPAK</sequence>
<evidence type="ECO:0000256" key="2">
    <source>
        <dbReference type="ARBA" id="ARBA00022801"/>
    </source>
</evidence>
<dbReference type="AlphaFoldDB" id="A0AAW6T2S7"/>
<dbReference type="RefSeq" id="WP_280617730.1">
    <property type="nucleotide sequence ID" value="NZ_JAROYP010000012.1"/>
</dbReference>
<dbReference type="PANTHER" id="PTHR10587">
    <property type="entry name" value="GLYCOSYL TRANSFERASE-RELATED"/>
    <property type="match status" value="1"/>
</dbReference>
<dbReference type="InterPro" id="IPR050248">
    <property type="entry name" value="Polysacc_deacetylase_ArnD"/>
</dbReference>
<organism evidence="4 5">
    <name type="scientific">Heyndrickxia oleronia</name>
    <dbReference type="NCBI Taxonomy" id="38875"/>
    <lineage>
        <taxon>Bacteria</taxon>
        <taxon>Bacillati</taxon>
        <taxon>Bacillota</taxon>
        <taxon>Bacilli</taxon>
        <taxon>Bacillales</taxon>
        <taxon>Bacillaceae</taxon>
        <taxon>Heyndrickxia</taxon>
    </lineage>
</organism>
<dbReference type="Gene3D" id="3.20.20.370">
    <property type="entry name" value="Glycoside hydrolase/deacetylase"/>
    <property type="match status" value="1"/>
</dbReference>
<keyword evidence="1" id="KW-0479">Metal-binding</keyword>
<gene>
    <name evidence="4" type="ORF">P5X88_18850</name>
</gene>
<evidence type="ECO:0000313" key="5">
    <source>
        <dbReference type="Proteomes" id="UP001159179"/>
    </source>
</evidence>
<accession>A0AAW6T2S7</accession>
<reference evidence="4" key="1">
    <citation type="submission" date="2023-03" db="EMBL/GenBank/DDBJ databases">
        <title>Bacterial isolates from washroom surfaces on a university campus.</title>
        <authorList>
            <person name="Holman D.B."/>
            <person name="Gzyl K.E."/>
            <person name="Taheri A.E."/>
        </authorList>
    </citation>
    <scope>NUCLEOTIDE SEQUENCE</scope>
    <source>
        <strain evidence="4">RD03</strain>
    </source>
</reference>
<dbReference type="GO" id="GO:0046872">
    <property type="term" value="F:metal ion binding"/>
    <property type="evidence" value="ECO:0007669"/>
    <property type="project" value="UniProtKB-KW"/>
</dbReference>
<comment type="caution">
    <text evidence="4">The sequence shown here is derived from an EMBL/GenBank/DDBJ whole genome shotgun (WGS) entry which is preliminary data.</text>
</comment>
<dbReference type="Proteomes" id="UP001159179">
    <property type="component" value="Unassembled WGS sequence"/>
</dbReference>
<dbReference type="GO" id="GO:0005975">
    <property type="term" value="P:carbohydrate metabolic process"/>
    <property type="evidence" value="ECO:0007669"/>
    <property type="project" value="InterPro"/>
</dbReference>
<feature type="domain" description="NodB homology" evidence="3">
    <location>
        <begin position="66"/>
        <end position="251"/>
    </location>
</feature>
<evidence type="ECO:0000259" key="3">
    <source>
        <dbReference type="PROSITE" id="PS51677"/>
    </source>
</evidence>
<dbReference type="GO" id="GO:0016810">
    <property type="term" value="F:hydrolase activity, acting on carbon-nitrogen (but not peptide) bonds"/>
    <property type="evidence" value="ECO:0007669"/>
    <property type="project" value="InterPro"/>
</dbReference>
<dbReference type="SUPFAM" id="SSF88713">
    <property type="entry name" value="Glycoside hydrolase/deacetylase"/>
    <property type="match status" value="1"/>
</dbReference>
<dbReference type="InterPro" id="IPR011330">
    <property type="entry name" value="Glyco_hydro/deAcase_b/a-brl"/>
</dbReference>
<name>A0AAW6T2S7_9BACI</name>